<organism evidence="1">
    <name type="scientific">Brassica napus</name>
    <name type="common">Rape</name>
    <dbReference type="NCBI Taxonomy" id="3708"/>
    <lineage>
        <taxon>Eukaryota</taxon>
        <taxon>Viridiplantae</taxon>
        <taxon>Streptophyta</taxon>
        <taxon>Embryophyta</taxon>
        <taxon>Tracheophyta</taxon>
        <taxon>Spermatophyta</taxon>
        <taxon>Magnoliopsida</taxon>
        <taxon>eudicotyledons</taxon>
        <taxon>Gunneridae</taxon>
        <taxon>Pentapetalae</taxon>
        <taxon>rosids</taxon>
        <taxon>malvids</taxon>
        <taxon>Brassicales</taxon>
        <taxon>Brassicaceae</taxon>
        <taxon>Brassiceae</taxon>
        <taxon>Brassica</taxon>
    </lineage>
</organism>
<name>A0A816KDH0_BRANA</name>
<evidence type="ECO:0000313" key="1">
    <source>
        <dbReference type="EMBL" id="CAF1898976.1"/>
    </source>
</evidence>
<reference evidence="1" key="1">
    <citation type="submission" date="2021-01" db="EMBL/GenBank/DDBJ databases">
        <authorList>
            <consortium name="Genoscope - CEA"/>
            <person name="William W."/>
        </authorList>
    </citation>
    <scope>NUCLEOTIDE SEQUENCE</scope>
</reference>
<dbReference type="EMBL" id="HG994366">
    <property type="protein sequence ID" value="CAF1898976.1"/>
    <property type="molecule type" value="Genomic_DNA"/>
</dbReference>
<accession>A0A816KDH0</accession>
<dbReference type="AlphaFoldDB" id="A0A816KDH0"/>
<gene>
    <name evidence="1" type="ORF">DARMORV10_C02P19920.1</name>
</gene>
<dbReference type="Proteomes" id="UP001295469">
    <property type="component" value="Chromosome C02"/>
</dbReference>
<sequence>MIPDEASIGEDSATTTLKGSFIHSVSIDCQVSGAVEYLAVAFSFHKWRDGVHGGKEFGDDETLCCGVVVR</sequence>
<proteinExistence type="predicted"/>
<protein>
    <submittedName>
        <fullName evidence="1">(rape) hypothetical protein</fullName>
    </submittedName>
</protein>